<feature type="domain" description="HTH luxR-type" evidence="1">
    <location>
        <begin position="262"/>
        <end position="319"/>
    </location>
</feature>
<dbReference type="InterPro" id="IPR036388">
    <property type="entry name" value="WH-like_DNA-bd_sf"/>
</dbReference>
<dbReference type="GO" id="GO:0006355">
    <property type="term" value="P:regulation of DNA-templated transcription"/>
    <property type="evidence" value="ECO:0007669"/>
    <property type="project" value="InterPro"/>
</dbReference>
<proteinExistence type="predicted"/>
<dbReference type="EMBL" id="VIWT01000001">
    <property type="protein sequence ID" value="TWF97122.1"/>
    <property type="molecule type" value="Genomic_DNA"/>
</dbReference>
<dbReference type="AlphaFoldDB" id="A0A561UCK9"/>
<gene>
    <name evidence="2" type="ORF">FHX73_11897</name>
</gene>
<dbReference type="InterPro" id="IPR016032">
    <property type="entry name" value="Sig_transdc_resp-reg_C-effctor"/>
</dbReference>
<dbReference type="Proteomes" id="UP000317940">
    <property type="component" value="Unassembled WGS sequence"/>
</dbReference>
<organism evidence="2 3">
    <name type="scientific">Kitasatospora viridis</name>
    <dbReference type="NCBI Taxonomy" id="281105"/>
    <lineage>
        <taxon>Bacteria</taxon>
        <taxon>Bacillati</taxon>
        <taxon>Actinomycetota</taxon>
        <taxon>Actinomycetes</taxon>
        <taxon>Kitasatosporales</taxon>
        <taxon>Streptomycetaceae</taxon>
        <taxon>Kitasatospora</taxon>
    </lineage>
</organism>
<accession>A0A561UCK9</accession>
<dbReference type="SMART" id="SM00421">
    <property type="entry name" value="HTH_LUXR"/>
    <property type="match status" value="1"/>
</dbReference>
<dbReference type="InterPro" id="IPR000792">
    <property type="entry name" value="Tscrpt_reg_LuxR_C"/>
</dbReference>
<dbReference type="Gene3D" id="1.10.10.10">
    <property type="entry name" value="Winged helix-like DNA-binding domain superfamily/Winged helix DNA-binding domain"/>
    <property type="match status" value="1"/>
</dbReference>
<dbReference type="PANTHER" id="PTHR34293:SF1">
    <property type="entry name" value="HTH-TYPE TRANSCRIPTIONAL REGULATOR TRMBL2"/>
    <property type="match status" value="1"/>
</dbReference>
<reference evidence="2 3" key="1">
    <citation type="submission" date="2019-06" db="EMBL/GenBank/DDBJ databases">
        <title>Sequencing the genomes of 1000 actinobacteria strains.</title>
        <authorList>
            <person name="Klenk H.-P."/>
        </authorList>
    </citation>
    <scope>NUCLEOTIDE SEQUENCE [LARGE SCALE GENOMIC DNA]</scope>
    <source>
        <strain evidence="2 3">DSM 44826</strain>
    </source>
</reference>
<dbReference type="SUPFAM" id="SSF46894">
    <property type="entry name" value="C-terminal effector domain of the bipartite response regulators"/>
    <property type="match status" value="1"/>
</dbReference>
<dbReference type="Pfam" id="PF00196">
    <property type="entry name" value="GerE"/>
    <property type="match status" value="1"/>
</dbReference>
<keyword evidence="3" id="KW-1185">Reference proteome</keyword>
<evidence type="ECO:0000313" key="2">
    <source>
        <dbReference type="EMBL" id="TWF97122.1"/>
    </source>
</evidence>
<protein>
    <submittedName>
        <fullName evidence="2">Regulatory LuxR family protein</fullName>
    </submittedName>
</protein>
<dbReference type="InterPro" id="IPR051797">
    <property type="entry name" value="TrmB-like"/>
</dbReference>
<comment type="caution">
    <text evidence="2">The sequence shown here is derived from an EMBL/GenBank/DDBJ whole genome shotgun (WGS) entry which is preliminary data.</text>
</comment>
<name>A0A561UCK9_9ACTN</name>
<evidence type="ECO:0000259" key="1">
    <source>
        <dbReference type="SMART" id="SM00421"/>
    </source>
</evidence>
<dbReference type="PANTHER" id="PTHR34293">
    <property type="entry name" value="HTH-TYPE TRANSCRIPTIONAL REGULATOR TRMBL2"/>
    <property type="match status" value="1"/>
</dbReference>
<dbReference type="GO" id="GO:0003677">
    <property type="term" value="F:DNA binding"/>
    <property type="evidence" value="ECO:0007669"/>
    <property type="project" value="InterPro"/>
</dbReference>
<evidence type="ECO:0000313" key="3">
    <source>
        <dbReference type="Proteomes" id="UP000317940"/>
    </source>
</evidence>
<sequence>MQCCADCPETGNSPDSHALALCELALKAYAAVLQEPRYPRSEIPGCLVALGLTPPLPDAPDYVYALSPGTAAGFAVGRMEERVAEYQAAIRSTQAAFSALESIHAESSMRDGAGYSLIRGSETISEVLSTSVAACRSELLTTQPGASRPAELLARALESEIPRLRQGIRQRTIYQHKIRFDAPTMDYINLITAVGAQVRTTSELFDRLIIIDRETAFIPVDDEREVTALQIHHPGIVRYLGKIFDHIWERAIDVGTASARHAPQISDTQRAILHHLVSGQTDEWIARRVGLSRRSIAEHVRRISEQLGSSSRAQLGYLIALNGVLWGAEGATNPQPTAPAPDQDQDQ</sequence>